<reference evidence="2 3" key="1">
    <citation type="submission" date="2017-04" db="EMBL/GenBank/DDBJ databases">
        <authorList>
            <person name="Afonso C.L."/>
            <person name="Miller P.J."/>
            <person name="Scott M.A."/>
            <person name="Spackman E."/>
            <person name="Goraichik I."/>
            <person name="Dimitrov K.M."/>
            <person name="Suarez D.L."/>
            <person name="Swayne D.E."/>
        </authorList>
    </citation>
    <scope>NUCLEOTIDE SEQUENCE [LARGE SCALE GENOMIC DNA]</scope>
    <source>
        <strain evidence="2">LMG 28154</strain>
    </source>
</reference>
<dbReference type="Proteomes" id="UP000198460">
    <property type="component" value="Unassembled WGS sequence"/>
</dbReference>
<name>A0A238H2E2_9BURK</name>
<dbReference type="AlphaFoldDB" id="A0A238H2E2"/>
<evidence type="ECO:0000256" key="1">
    <source>
        <dbReference type="SAM" id="MobiDB-lite"/>
    </source>
</evidence>
<dbReference type="EMBL" id="FXAN01000040">
    <property type="protein sequence ID" value="SMF99424.1"/>
    <property type="molecule type" value="Genomic_DNA"/>
</dbReference>
<gene>
    <name evidence="2" type="ORF">BSIN_0154</name>
</gene>
<feature type="region of interest" description="Disordered" evidence="1">
    <location>
        <begin position="1"/>
        <end position="46"/>
    </location>
</feature>
<organism evidence="2 3">
    <name type="scientific">Burkholderia singularis</name>
    <dbReference type="NCBI Taxonomy" id="1503053"/>
    <lineage>
        <taxon>Bacteria</taxon>
        <taxon>Pseudomonadati</taxon>
        <taxon>Pseudomonadota</taxon>
        <taxon>Betaproteobacteria</taxon>
        <taxon>Burkholderiales</taxon>
        <taxon>Burkholderiaceae</taxon>
        <taxon>Burkholderia</taxon>
        <taxon>pseudomallei group</taxon>
    </lineage>
</organism>
<accession>A0A238H2E2</accession>
<feature type="compositionally biased region" description="Basic and acidic residues" evidence="1">
    <location>
        <begin position="10"/>
        <end position="21"/>
    </location>
</feature>
<evidence type="ECO:0000313" key="3">
    <source>
        <dbReference type="Proteomes" id="UP000198460"/>
    </source>
</evidence>
<protein>
    <submittedName>
        <fullName evidence="2">Uncharacterized protein</fullName>
    </submittedName>
</protein>
<evidence type="ECO:0000313" key="2">
    <source>
        <dbReference type="EMBL" id="SMF99424.1"/>
    </source>
</evidence>
<sequence>MQQNPRRRPLRDSAMRHRDDAGTLAVPAERERECAGTGCAASKLGQ</sequence>
<proteinExistence type="predicted"/>